<reference evidence="2" key="1">
    <citation type="submission" date="2012-03" db="EMBL/GenBank/DDBJ databases">
        <title>Complete sequence of chromosome of Deinococcus peraridilitoris DSM 19664.</title>
        <authorList>
            <person name="Lucas S."/>
            <person name="Copeland A."/>
            <person name="Lapidus A."/>
            <person name="Glavina del Rio T."/>
            <person name="Dalin E."/>
            <person name="Tice H."/>
            <person name="Bruce D."/>
            <person name="Goodwin L."/>
            <person name="Pitluck S."/>
            <person name="Peters L."/>
            <person name="Mikhailova N."/>
            <person name="Lu M."/>
            <person name="Kyrpides N."/>
            <person name="Mavromatis K."/>
            <person name="Ivanova N."/>
            <person name="Brettin T."/>
            <person name="Detter J.C."/>
            <person name="Han C."/>
            <person name="Larimer F."/>
            <person name="Land M."/>
            <person name="Hauser L."/>
            <person name="Markowitz V."/>
            <person name="Cheng J.-F."/>
            <person name="Hugenholtz P."/>
            <person name="Woyke T."/>
            <person name="Wu D."/>
            <person name="Pukall R."/>
            <person name="Steenblock K."/>
            <person name="Brambilla E."/>
            <person name="Klenk H.-P."/>
            <person name="Eisen J.A."/>
        </authorList>
    </citation>
    <scope>NUCLEOTIDE SEQUENCE [LARGE SCALE GENOMIC DNA]</scope>
    <source>
        <strain evidence="2">DSM 19664 / LMG 22246 / CIP 109416 / KR-200</strain>
    </source>
</reference>
<dbReference type="Gene3D" id="3.40.630.30">
    <property type="match status" value="1"/>
</dbReference>
<keyword evidence="2" id="KW-1185">Reference proteome</keyword>
<dbReference type="HOGENOM" id="CLU_100915_0_0_0"/>
<dbReference type="EMBL" id="CP003382">
    <property type="protein sequence ID" value="AFZ66571.1"/>
    <property type="molecule type" value="Genomic_DNA"/>
</dbReference>
<dbReference type="AlphaFoldDB" id="K9ZY95"/>
<sequence length="233" mass="25852">MTSLRRVTEPHDPVIRAFGTLQSSAYFEPDMLIPASYIARLLEWQTPERKNFLLVAEDAALLRGGTVFHLFADLNVGFSSFLAVAQEARGQGLARRLHDARFQLLDEAAGQPVLGVFIDVVNPERLSPADFEAEAAVGSDPFERRRVFGRLGFGQVDIRYEQPVGGPGGGPVTNMDLLFCPRQPLTSLPTDLVADTMRTYWTPWLGEERARRHARELAGRAGSARELRLLPPV</sequence>
<evidence type="ECO:0000313" key="1">
    <source>
        <dbReference type="EMBL" id="AFZ66571.1"/>
    </source>
</evidence>
<dbReference type="InterPro" id="IPR016181">
    <property type="entry name" value="Acyl_CoA_acyltransferase"/>
</dbReference>
<evidence type="ECO:0000313" key="2">
    <source>
        <dbReference type="Proteomes" id="UP000010467"/>
    </source>
</evidence>
<dbReference type="Proteomes" id="UP000010467">
    <property type="component" value="Chromosome"/>
</dbReference>
<accession>K9ZY95</accession>
<name>K9ZY95_DEIPD</name>
<organism evidence="1 2">
    <name type="scientific">Deinococcus peraridilitoris (strain DSM 19664 / LMG 22246 / CIP 109416 / KR-200)</name>
    <dbReference type="NCBI Taxonomy" id="937777"/>
    <lineage>
        <taxon>Bacteria</taxon>
        <taxon>Thermotogati</taxon>
        <taxon>Deinococcota</taxon>
        <taxon>Deinococci</taxon>
        <taxon>Deinococcales</taxon>
        <taxon>Deinococcaceae</taxon>
        <taxon>Deinococcus</taxon>
    </lineage>
</organism>
<dbReference type="RefSeq" id="WP_015234881.1">
    <property type="nucleotide sequence ID" value="NC_019793.1"/>
</dbReference>
<proteinExistence type="predicted"/>
<dbReference type="STRING" id="937777.Deipe_1007"/>
<gene>
    <name evidence="1" type="ordered locus">Deipe_1007</name>
</gene>
<dbReference type="PATRIC" id="fig|937777.3.peg.1008"/>
<dbReference type="OrthoDB" id="65070at2"/>
<evidence type="ECO:0008006" key="3">
    <source>
        <dbReference type="Google" id="ProtNLM"/>
    </source>
</evidence>
<protein>
    <recommendedName>
        <fullName evidence="3">N-acetyltransferase domain-containing protein</fullName>
    </recommendedName>
</protein>
<dbReference type="SUPFAM" id="SSF55729">
    <property type="entry name" value="Acyl-CoA N-acyltransferases (Nat)"/>
    <property type="match status" value="1"/>
</dbReference>
<dbReference type="KEGG" id="dpd:Deipe_1007"/>
<dbReference type="eggNOG" id="COG0456">
    <property type="taxonomic scope" value="Bacteria"/>
</dbReference>